<keyword evidence="1" id="KW-0540">Nuclease</keyword>
<evidence type="ECO:0000313" key="1">
    <source>
        <dbReference type="EMBL" id="CAF34165.2"/>
    </source>
</evidence>
<name>Q5GQN7_BPSYP</name>
<proteinExistence type="predicted"/>
<protein>
    <submittedName>
        <fullName evidence="1">T4-like Endonuclease VII</fullName>
    </submittedName>
</protein>
<dbReference type="Proteomes" id="UP000246186">
    <property type="component" value="Genome"/>
</dbReference>
<keyword evidence="1" id="KW-0255">Endonuclease</keyword>
<dbReference type="KEGG" id="vg:3260308"/>
<dbReference type="Proteomes" id="UP000000994">
    <property type="component" value="Segment"/>
</dbReference>
<dbReference type="OrthoDB" id="22859at10239"/>
<reference evidence="1 3" key="1">
    <citation type="journal article" date="2004" name="Proc. Natl. Acad. Sci. U.S.A.">
        <title>Genetic organization of the psbAD region in phages infecting marine Synechococcus strains.</title>
        <authorList>
            <person name="Millard A."/>
            <person name="Clokie M.R."/>
            <person name="Shub D.A."/>
            <person name="Mann N.H."/>
        </authorList>
    </citation>
    <scope>NUCLEOTIDE SEQUENCE [LARGE SCALE GENOMIC DNA]</scope>
</reference>
<organismHost>
    <name type="scientific">Synechococcus</name>
    <dbReference type="NCBI Taxonomy" id="1129"/>
</organismHost>
<dbReference type="EMBL" id="AJ630128">
    <property type="protein sequence ID" value="CAF34165.2"/>
    <property type="molecule type" value="Genomic_DNA"/>
</dbReference>
<sequence>MELLMDLNDQFKLEHLLFKERVCKTCGKRKSLLDDFYLTRKDRGTLASAYAYECKLCTIKRIVDKRKLGKNYTDDIYPDW</sequence>
<keyword evidence="1" id="KW-0378">Hydrolase</keyword>
<organism evidence="1 3">
    <name type="scientific">Synechococcus phage S-PM2</name>
    <dbReference type="NCBI Taxonomy" id="238854"/>
    <lineage>
        <taxon>Viruses</taxon>
        <taxon>Duplodnaviria</taxon>
        <taxon>Heunggongvirae</taxon>
        <taxon>Uroviricota</taxon>
        <taxon>Caudoviricetes</taxon>
        <taxon>Pantevenvirales</taxon>
        <taxon>Kyanoviridae</taxon>
        <taxon>Nodensvirus</taxon>
        <taxon>Nodensvirus spm2</taxon>
    </lineage>
</organism>
<keyword evidence="3" id="KW-1185">Reference proteome</keyword>
<evidence type="ECO:0000313" key="3">
    <source>
        <dbReference type="Proteomes" id="UP000000994"/>
    </source>
</evidence>
<evidence type="ECO:0000313" key="4">
    <source>
        <dbReference type="Proteomes" id="UP000246186"/>
    </source>
</evidence>
<reference evidence="2 4" key="3">
    <citation type="journal article" date="2015" name="PLoS ONE">
        <title>Spontaneous Deletion of an "ORFanage" Region Facilitates Host Adaptation in a "Photosynthetic" Cyanophage.</title>
        <authorList>
            <person name="Puxty R.J."/>
            <person name="Perez-Sepulveda B."/>
            <person name="Rihtman B."/>
            <person name="Evans D.J."/>
            <person name="Millard A.D."/>
            <person name="Scanlan D.J."/>
        </authorList>
    </citation>
    <scope>NUCLEOTIDE SEQUENCE [LARGE SCALE GENOMIC DNA]</scope>
</reference>
<reference evidence="1 3" key="2">
    <citation type="journal article" date="2005" name="J. Bacteriol.">
        <title>The genome of S-PM2, a 'photosynthetic' T4-type bacteriophage that infects marine Synechococcus strains.</title>
        <authorList>
            <person name="Mann N.H."/>
            <person name="Clokie M.R."/>
            <person name="Millard A."/>
            <person name="Cook A."/>
            <person name="Wilson W.H."/>
            <person name="Wheatley P.J."/>
            <person name="Letarov A."/>
            <person name="Krisch H.M."/>
        </authorList>
    </citation>
    <scope>NUCLEOTIDE SEQUENCE</scope>
</reference>
<dbReference type="EMBL" id="LN828717">
    <property type="protein sequence ID" value="CFW42253.1"/>
    <property type="molecule type" value="Genomic_DNA"/>
</dbReference>
<gene>
    <name evidence="2" type="ORF">S-PM2d101</name>
    <name evidence="1" type="ORF">S-PM2p101</name>
</gene>
<dbReference type="RefSeq" id="YP_195135.2">
    <property type="nucleotide sequence ID" value="NC_006820.1"/>
</dbReference>
<evidence type="ECO:0000313" key="2">
    <source>
        <dbReference type="EMBL" id="CFW42253.1"/>
    </source>
</evidence>
<reference evidence="2" key="4">
    <citation type="submission" date="2015-02" db="EMBL/GenBank/DDBJ databases">
        <authorList>
            <person name="Chooi Y.-H."/>
        </authorList>
    </citation>
    <scope>NUCLEOTIDE SEQUENCE</scope>
</reference>
<dbReference type="GO" id="GO:0004519">
    <property type="term" value="F:endonuclease activity"/>
    <property type="evidence" value="ECO:0007669"/>
    <property type="project" value="UniProtKB-KW"/>
</dbReference>
<accession>Q5GQN7</accession>